<accession>A0A9P6U3L8</accession>
<dbReference type="AlphaFoldDB" id="A0A9P6U3L8"/>
<keyword evidence="3" id="KW-1185">Reference proteome</keyword>
<keyword evidence="1" id="KW-0732">Signal</keyword>
<dbReference type="EMBL" id="JAAAJB010000299">
    <property type="protein sequence ID" value="KAG0259052.1"/>
    <property type="molecule type" value="Genomic_DNA"/>
</dbReference>
<feature type="signal peptide" evidence="1">
    <location>
        <begin position="1"/>
        <end position="17"/>
    </location>
</feature>
<sequence length="278" mass="30723">MLIKSLVVLCSAVVVMAKAPVNAVISGALLIGLDTTNPRASGSDIFRYQENQITALASIAMASARSANFRPAEMPPKILIHYFEHFVQRLTTSPGIHRSHTSDHTIDLNGSLIQLEKAIRELGDKSDDDSAYRLAVIARGLRDLVPGYDADEPVKTWLLNLLALDNRQVMHRRGNVTFTLARVVLNIKADKSHTTHIPEQSAKLTVSTYEVDSKYLQDNADRLATVVPLYNVPAAMAQLTSPPMPYIERSSEAAPVASCHAESENFEGRVEQDHLNWW</sequence>
<feature type="chain" id="PRO_5040150415" evidence="1">
    <location>
        <begin position="18"/>
        <end position="278"/>
    </location>
</feature>
<name>A0A9P6U3L8_9FUNG</name>
<evidence type="ECO:0000313" key="3">
    <source>
        <dbReference type="Proteomes" id="UP000807716"/>
    </source>
</evidence>
<evidence type="ECO:0000313" key="2">
    <source>
        <dbReference type="EMBL" id="KAG0259052.1"/>
    </source>
</evidence>
<comment type="caution">
    <text evidence="2">The sequence shown here is derived from an EMBL/GenBank/DDBJ whole genome shotgun (WGS) entry which is preliminary data.</text>
</comment>
<evidence type="ECO:0000256" key="1">
    <source>
        <dbReference type="SAM" id="SignalP"/>
    </source>
</evidence>
<proteinExistence type="predicted"/>
<gene>
    <name evidence="2" type="ORF">DFQ27_004251</name>
</gene>
<organism evidence="2 3">
    <name type="scientific">Actinomortierella ambigua</name>
    <dbReference type="NCBI Taxonomy" id="1343610"/>
    <lineage>
        <taxon>Eukaryota</taxon>
        <taxon>Fungi</taxon>
        <taxon>Fungi incertae sedis</taxon>
        <taxon>Mucoromycota</taxon>
        <taxon>Mortierellomycotina</taxon>
        <taxon>Mortierellomycetes</taxon>
        <taxon>Mortierellales</taxon>
        <taxon>Mortierellaceae</taxon>
        <taxon>Actinomortierella</taxon>
    </lineage>
</organism>
<dbReference type="OrthoDB" id="2441166at2759"/>
<dbReference type="Proteomes" id="UP000807716">
    <property type="component" value="Unassembled WGS sequence"/>
</dbReference>
<protein>
    <submittedName>
        <fullName evidence="2">Uncharacterized protein</fullName>
    </submittedName>
</protein>
<reference evidence="2" key="1">
    <citation type="journal article" date="2020" name="Fungal Divers.">
        <title>Resolving the Mortierellaceae phylogeny through synthesis of multi-gene phylogenetics and phylogenomics.</title>
        <authorList>
            <person name="Vandepol N."/>
            <person name="Liber J."/>
            <person name="Desiro A."/>
            <person name="Na H."/>
            <person name="Kennedy M."/>
            <person name="Barry K."/>
            <person name="Grigoriev I.V."/>
            <person name="Miller A.N."/>
            <person name="O'Donnell K."/>
            <person name="Stajich J.E."/>
            <person name="Bonito G."/>
        </authorList>
    </citation>
    <scope>NUCLEOTIDE SEQUENCE</scope>
    <source>
        <strain evidence="2">BC1065</strain>
    </source>
</reference>